<name>A0AAD4GA56_BOLED</name>
<dbReference type="EMBL" id="WHUW01000035">
    <property type="protein sequence ID" value="KAF8433194.1"/>
    <property type="molecule type" value="Genomic_DNA"/>
</dbReference>
<evidence type="ECO:0000313" key="2">
    <source>
        <dbReference type="EMBL" id="KAF8433194.1"/>
    </source>
</evidence>
<evidence type="ECO:0000313" key="3">
    <source>
        <dbReference type="Proteomes" id="UP001194468"/>
    </source>
</evidence>
<feature type="compositionally biased region" description="Acidic residues" evidence="1">
    <location>
        <begin position="249"/>
        <end position="264"/>
    </location>
</feature>
<protein>
    <submittedName>
        <fullName evidence="2">Uncharacterized protein</fullName>
    </submittedName>
</protein>
<feature type="region of interest" description="Disordered" evidence="1">
    <location>
        <begin position="1"/>
        <end position="81"/>
    </location>
</feature>
<keyword evidence="3" id="KW-1185">Reference proteome</keyword>
<feature type="region of interest" description="Disordered" evidence="1">
    <location>
        <begin position="245"/>
        <end position="304"/>
    </location>
</feature>
<gene>
    <name evidence="2" type="ORF">L210DRAFT_3649852</name>
</gene>
<accession>A0AAD4GA56</accession>
<dbReference type="PANTHER" id="PTHR33324">
    <property type="entry name" value="EXPRESSED PROTEIN"/>
    <property type="match status" value="1"/>
</dbReference>
<organism evidence="2 3">
    <name type="scientific">Boletus edulis BED1</name>
    <dbReference type="NCBI Taxonomy" id="1328754"/>
    <lineage>
        <taxon>Eukaryota</taxon>
        <taxon>Fungi</taxon>
        <taxon>Dikarya</taxon>
        <taxon>Basidiomycota</taxon>
        <taxon>Agaricomycotina</taxon>
        <taxon>Agaricomycetes</taxon>
        <taxon>Agaricomycetidae</taxon>
        <taxon>Boletales</taxon>
        <taxon>Boletineae</taxon>
        <taxon>Boletaceae</taxon>
        <taxon>Boletoideae</taxon>
        <taxon>Boletus</taxon>
    </lineage>
</organism>
<feature type="compositionally biased region" description="Acidic residues" evidence="1">
    <location>
        <begin position="277"/>
        <end position="294"/>
    </location>
</feature>
<evidence type="ECO:0000256" key="1">
    <source>
        <dbReference type="SAM" id="MobiDB-lite"/>
    </source>
</evidence>
<sequence>MPPQHLRRSARLRALAQPFRMTSQQAKGKASAWPSDRNQPIPKPAGRTGGRGKGKGRAQDATGPLPTASSKSSTPRPPNIVWDEGRVQELVTWLITHLADRHVLYHDCNQAGSAPPLPPNERPSGRQKKDVHAAIAKNIFNSKDPEYSNDPERYMTSVSNRLTALKRDYRKCQNHLKQTGAGIHPDDPNPNFLSQIHSNFPHYDELDEIWRGIPGFDSDLISSDPTVDHAQGLLLLVKVKSKNTPAVDTQEEGDVVGDGPDDANDGVGDNNDHGGLEGEDFLDSDDNDMQVDDNDNQRSGRLGWQDEGEATALDNAYRAPSTFSAQTAAHTAGPSGSKMSAKGAGKIRTPSWDGRSAFRQQTPYTRHPPHSVRSSISLPSTTTSPGPSTAAGTAKKPTSTSAQIKNELSNRLSEFMRETDNHLEGISDNRTRRFLAKLNHSTRDKELEMQHSQLEMERANADIFHHHELNRMQKEIEQADKGIELTNAEGRRFARQAELVQLQIQLEEMRQNNHSL</sequence>
<proteinExistence type="predicted"/>
<dbReference type="PANTHER" id="PTHR33324:SF2">
    <property type="entry name" value="MYB_SANT-LIKE DNA-BINDING DOMAIN-CONTAINING PROTEIN"/>
    <property type="match status" value="1"/>
</dbReference>
<reference evidence="2" key="2">
    <citation type="journal article" date="2020" name="Nat. Commun.">
        <title>Large-scale genome sequencing of mycorrhizal fungi provides insights into the early evolution of symbiotic traits.</title>
        <authorList>
            <person name="Miyauchi S."/>
            <person name="Kiss E."/>
            <person name="Kuo A."/>
            <person name="Drula E."/>
            <person name="Kohler A."/>
            <person name="Sanchez-Garcia M."/>
            <person name="Morin E."/>
            <person name="Andreopoulos B."/>
            <person name="Barry K.W."/>
            <person name="Bonito G."/>
            <person name="Buee M."/>
            <person name="Carver A."/>
            <person name="Chen C."/>
            <person name="Cichocki N."/>
            <person name="Clum A."/>
            <person name="Culley D."/>
            <person name="Crous P.W."/>
            <person name="Fauchery L."/>
            <person name="Girlanda M."/>
            <person name="Hayes R.D."/>
            <person name="Keri Z."/>
            <person name="LaButti K."/>
            <person name="Lipzen A."/>
            <person name="Lombard V."/>
            <person name="Magnuson J."/>
            <person name="Maillard F."/>
            <person name="Murat C."/>
            <person name="Nolan M."/>
            <person name="Ohm R.A."/>
            <person name="Pangilinan J."/>
            <person name="Pereira M.F."/>
            <person name="Perotto S."/>
            <person name="Peter M."/>
            <person name="Pfister S."/>
            <person name="Riley R."/>
            <person name="Sitrit Y."/>
            <person name="Stielow J.B."/>
            <person name="Szollosi G."/>
            <person name="Zifcakova L."/>
            <person name="Stursova M."/>
            <person name="Spatafora J.W."/>
            <person name="Tedersoo L."/>
            <person name="Vaario L.M."/>
            <person name="Yamada A."/>
            <person name="Yan M."/>
            <person name="Wang P."/>
            <person name="Xu J."/>
            <person name="Bruns T."/>
            <person name="Baldrian P."/>
            <person name="Vilgalys R."/>
            <person name="Dunand C."/>
            <person name="Henrissat B."/>
            <person name="Grigoriev I.V."/>
            <person name="Hibbett D."/>
            <person name="Nagy L.G."/>
            <person name="Martin F.M."/>
        </authorList>
    </citation>
    <scope>NUCLEOTIDE SEQUENCE</scope>
    <source>
        <strain evidence="2">BED1</strain>
    </source>
</reference>
<dbReference type="Proteomes" id="UP001194468">
    <property type="component" value="Unassembled WGS sequence"/>
</dbReference>
<feature type="region of interest" description="Disordered" evidence="1">
    <location>
        <begin position="323"/>
        <end position="402"/>
    </location>
</feature>
<reference evidence="2" key="1">
    <citation type="submission" date="2019-10" db="EMBL/GenBank/DDBJ databases">
        <authorList>
            <consortium name="DOE Joint Genome Institute"/>
            <person name="Kuo A."/>
            <person name="Miyauchi S."/>
            <person name="Kiss E."/>
            <person name="Drula E."/>
            <person name="Kohler A."/>
            <person name="Sanchez-Garcia M."/>
            <person name="Andreopoulos B."/>
            <person name="Barry K.W."/>
            <person name="Bonito G."/>
            <person name="Buee M."/>
            <person name="Carver A."/>
            <person name="Chen C."/>
            <person name="Cichocki N."/>
            <person name="Clum A."/>
            <person name="Culley D."/>
            <person name="Crous P.W."/>
            <person name="Fauchery L."/>
            <person name="Girlanda M."/>
            <person name="Hayes R."/>
            <person name="Keri Z."/>
            <person name="LaButti K."/>
            <person name="Lipzen A."/>
            <person name="Lombard V."/>
            <person name="Magnuson J."/>
            <person name="Maillard F."/>
            <person name="Morin E."/>
            <person name="Murat C."/>
            <person name="Nolan M."/>
            <person name="Ohm R."/>
            <person name="Pangilinan J."/>
            <person name="Pereira M."/>
            <person name="Perotto S."/>
            <person name="Peter M."/>
            <person name="Riley R."/>
            <person name="Sitrit Y."/>
            <person name="Stielow B."/>
            <person name="Szollosi G."/>
            <person name="Zifcakova L."/>
            <person name="Stursova M."/>
            <person name="Spatafora J.W."/>
            <person name="Tedersoo L."/>
            <person name="Vaario L.-M."/>
            <person name="Yamada A."/>
            <person name="Yan M."/>
            <person name="Wang P."/>
            <person name="Xu J."/>
            <person name="Bruns T."/>
            <person name="Baldrian P."/>
            <person name="Vilgalys R."/>
            <person name="Henrissat B."/>
            <person name="Grigoriev I.V."/>
            <person name="Hibbett D."/>
            <person name="Nagy L.G."/>
            <person name="Martin F.M."/>
        </authorList>
    </citation>
    <scope>NUCLEOTIDE SEQUENCE</scope>
    <source>
        <strain evidence="2">BED1</strain>
    </source>
</reference>
<dbReference type="AlphaFoldDB" id="A0AAD4GA56"/>
<feature type="compositionally biased region" description="Low complexity" evidence="1">
    <location>
        <begin position="379"/>
        <end position="394"/>
    </location>
</feature>
<feature type="compositionally biased region" description="Basic residues" evidence="1">
    <location>
        <begin position="1"/>
        <end position="11"/>
    </location>
</feature>
<comment type="caution">
    <text evidence="2">The sequence shown here is derived from an EMBL/GenBank/DDBJ whole genome shotgun (WGS) entry which is preliminary data.</text>
</comment>